<evidence type="ECO:0000256" key="2">
    <source>
        <dbReference type="SAM" id="MobiDB-lite"/>
    </source>
</evidence>
<accession>A0A8J4GI81</accession>
<keyword evidence="1" id="KW-0694">RNA-binding</keyword>
<proteinExistence type="predicted"/>
<sequence length="353" mass="34684">MQQQQPGGAGRRQTAVVTCPKSMIGRVIGRNGETIKALQTYTGALIQIDQTCDPTKIAISGTPQSLSLALSMVHDIVRGTFKGFALLRQATGHSSRGPNQLATNKPVYAPGYGLIPPSQLYGGETPAGGILHPGPAIMAPRPAVGAPGATHYPPQILSAAPIPTAAPQFVVPMPVTGATLHSPAGLHTPVYNVIGGPTFGAPVYLSHYDYAASAGSGVAGTGMGPTATGPDVMPVSDGSSLLTTTAAGTGSRFFHTTVATGSGPRTAGGGGGLLSAAGGGAAPHSGGGMTSGAEMLTGQHLTVFGQAAGGPGHHGTHRGGGGGGAAGGPAGLLPAGTLMMDAEGGLYTYTMDG</sequence>
<gene>
    <name evidence="4" type="ORF">Vretimale_11708</name>
</gene>
<dbReference type="SMART" id="SM00322">
    <property type="entry name" value="KH"/>
    <property type="match status" value="1"/>
</dbReference>
<dbReference type="InterPro" id="IPR004088">
    <property type="entry name" value="KH_dom_type_1"/>
</dbReference>
<dbReference type="EMBL" id="BNCQ01000024">
    <property type="protein sequence ID" value="GIM07629.1"/>
    <property type="molecule type" value="Genomic_DNA"/>
</dbReference>
<dbReference type="PROSITE" id="PS50084">
    <property type="entry name" value="KH_TYPE_1"/>
    <property type="match status" value="1"/>
</dbReference>
<dbReference type="GO" id="GO:0003723">
    <property type="term" value="F:RNA binding"/>
    <property type="evidence" value="ECO:0007669"/>
    <property type="project" value="UniProtKB-UniRule"/>
</dbReference>
<protein>
    <recommendedName>
        <fullName evidence="3">K Homology domain-containing protein</fullName>
    </recommendedName>
</protein>
<name>A0A8J4GI81_9CHLO</name>
<dbReference type="AlphaFoldDB" id="A0A8J4GI81"/>
<dbReference type="InterPro" id="IPR036612">
    <property type="entry name" value="KH_dom_type_1_sf"/>
</dbReference>
<dbReference type="Proteomes" id="UP000722791">
    <property type="component" value="Unassembled WGS sequence"/>
</dbReference>
<dbReference type="CDD" id="cd00105">
    <property type="entry name" value="KH-I"/>
    <property type="match status" value="1"/>
</dbReference>
<comment type="caution">
    <text evidence="4">The sequence shown here is derived from an EMBL/GenBank/DDBJ whole genome shotgun (WGS) entry which is preliminary data.</text>
</comment>
<evidence type="ECO:0000313" key="4">
    <source>
        <dbReference type="EMBL" id="GIM07629.1"/>
    </source>
</evidence>
<evidence type="ECO:0000259" key="3">
    <source>
        <dbReference type="SMART" id="SM00322"/>
    </source>
</evidence>
<dbReference type="InterPro" id="IPR004087">
    <property type="entry name" value="KH_dom"/>
</dbReference>
<reference evidence="4" key="1">
    <citation type="journal article" date="2021" name="Proc. Natl. Acad. Sci. U.S.A.">
        <title>Three genomes in the algal genus Volvox reveal the fate of a haploid sex-determining region after a transition to homothallism.</title>
        <authorList>
            <person name="Yamamoto K."/>
            <person name="Hamaji T."/>
            <person name="Kawai-Toyooka H."/>
            <person name="Matsuzaki R."/>
            <person name="Takahashi F."/>
            <person name="Nishimura Y."/>
            <person name="Kawachi M."/>
            <person name="Noguchi H."/>
            <person name="Minakuchi Y."/>
            <person name="Umen J.G."/>
            <person name="Toyoda A."/>
            <person name="Nozaki H."/>
        </authorList>
    </citation>
    <scope>NUCLEOTIDE SEQUENCE</scope>
    <source>
        <strain evidence="4">NIES-3785</strain>
    </source>
</reference>
<dbReference type="SUPFAM" id="SSF54791">
    <property type="entry name" value="Eukaryotic type KH-domain (KH-domain type I)"/>
    <property type="match status" value="1"/>
</dbReference>
<feature type="region of interest" description="Disordered" evidence="2">
    <location>
        <begin position="307"/>
        <end position="328"/>
    </location>
</feature>
<evidence type="ECO:0000256" key="1">
    <source>
        <dbReference type="PROSITE-ProRule" id="PRU00117"/>
    </source>
</evidence>
<dbReference type="Gene3D" id="3.30.1370.10">
    <property type="entry name" value="K Homology domain, type 1"/>
    <property type="match status" value="1"/>
</dbReference>
<feature type="domain" description="K Homology" evidence="3">
    <location>
        <begin position="11"/>
        <end position="78"/>
    </location>
</feature>
<evidence type="ECO:0000313" key="5">
    <source>
        <dbReference type="Proteomes" id="UP000722791"/>
    </source>
</evidence>
<dbReference type="Pfam" id="PF00013">
    <property type="entry name" value="KH_1"/>
    <property type="match status" value="1"/>
</dbReference>
<organism evidence="4 5">
    <name type="scientific">Volvox reticuliferus</name>
    <dbReference type="NCBI Taxonomy" id="1737510"/>
    <lineage>
        <taxon>Eukaryota</taxon>
        <taxon>Viridiplantae</taxon>
        <taxon>Chlorophyta</taxon>
        <taxon>core chlorophytes</taxon>
        <taxon>Chlorophyceae</taxon>
        <taxon>CS clade</taxon>
        <taxon>Chlamydomonadales</taxon>
        <taxon>Volvocaceae</taxon>
        <taxon>Volvox</taxon>
    </lineage>
</organism>